<feature type="domain" description="Ketosynthase family 3 (KS3)" evidence="17">
    <location>
        <begin position="2"/>
        <end position="409"/>
    </location>
</feature>
<dbReference type="InterPro" id="IPR000794">
    <property type="entry name" value="Beta-ketoacyl_synthase"/>
</dbReference>
<dbReference type="EMBL" id="QPJT01000014">
    <property type="protein sequence ID" value="RCX14813.1"/>
    <property type="molecule type" value="Genomic_DNA"/>
</dbReference>
<dbReference type="InterPro" id="IPR014031">
    <property type="entry name" value="Ketoacyl_synth_C"/>
</dbReference>
<dbReference type="InterPro" id="IPR020841">
    <property type="entry name" value="PKS_Beta-ketoAc_synthase_dom"/>
</dbReference>
<evidence type="ECO:0000256" key="12">
    <source>
        <dbReference type="ARBA" id="ARBA00047318"/>
    </source>
</evidence>
<dbReference type="PROSITE" id="PS52004">
    <property type="entry name" value="KS3_2"/>
    <property type="match status" value="1"/>
</dbReference>
<dbReference type="Pfam" id="PF00109">
    <property type="entry name" value="ketoacyl-synt"/>
    <property type="match status" value="1"/>
</dbReference>
<evidence type="ECO:0000256" key="11">
    <source>
        <dbReference type="ARBA" id="ARBA00024006"/>
    </source>
</evidence>
<dbReference type="UniPathway" id="UPA00094"/>
<feature type="active site" description="For beta-ketoacyl synthase activity" evidence="15">
    <location>
        <position position="163"/>
    </location>
</feature>
<evidence type="ECO:0000313" key="18">
    <source>
        <dbReference type="EMBL" id="RCX14813.1"/>
    </source>
</evidence>
<keyword evidence="6 14" id="KW-0808">Transferase</keyword>
<evidence type="ECO:0000256" key="7">
    <source>
        <dbReference type="ARBA" id="ARBA00022832"/>
    </source>
</evidence>
<keyword evidence="7" id="KW-0276">Fatty acid metabolism</keyword>
<dbReference type="GO" id="GO:0004315">
    <property type="term" value="F:3-oxoacyl-[acyl-carrier-protein] synthase activity"/>
    <property type="evidence" value="ECO:0007669"/>
    <property type="project" value="UniProtKB-UniRule"/>
</dbReference>
<evidence type="ECO:0000256" key="5">
    <source>
        <dbReference type="ARBA" id="ARBA00022516"/>
    </source>
</evidence>
<dbReference type="RefSeq" id="WP_114298250.1">
    <property type="nucleotide sequence ID" value="NZ_QPJT01000014.1"/>
</dbReference>
<gene>
    <name evidence="18" type="ORF">DFR58_11447</name>
</gene>
<dbReference type="GO" id="GO:0005829">
    <property type="term" value="C:cytosol"/>
    <property type="evidence" value="ECO:0007669"/>
    <property type="project" value="TreeGrafter"/>
</dbReference>
<dbReference type="AlphaFoldDB" id="A0A369B073"/>
<dbReference type="PANTHER" id="PTHR11712">
    <property type="entry name" value="POLYKETIDE SYNTHASE-RELATED"/>
    <property type="match status" value="1"/>
</dbReference>
<comment type="function">
    <text evidence="11 14">Involved in the type II fatty acid elongation cycle. Catalyzes the elongation of a wide range of acyl-ACP by the addition of two carbons from malonyl-ACP to an acyl acceptor. Can efficiently catalyze the conversion of palmitoleoyl-ACP (cis-hexadec-9-enoyl-ACP) to cis-vaccenoyl-ACP (cis-octadec-11-enoyl-ACP), an essential step in the thermal regulation of fatty acid composition.</text>
</comment>
<comment type="similarity">
    <text evidence="2 14 16">Belongs to the thiolase-like superfamily. Beta-ketoacyl-ACP synthases family.</text>
</comment>
<dbReference type="CDD" id="cd00834">
    <property type="entry name" value="KAS_I_II"/>
    <property type="match status" value="1"/>
</dbReference>
<keyword evidence="10 14" id="KW-0012">Acyltransferase</keyword>
<keyword evidence="9 14" id="KW-0275">Fatty acid biosynthesis</keyword>
<dbReference type="Gene3D" id="3.40.47.10">
    <property type="match status" value="1"/>
</dbReference>
<evidence type="ECO:0000256" key="4">
    <source>
        <dbReference type="ARBA" id="ARBA00014657"/>
    </source>
</evidence>
<sequence>MKKRVVITGMGAVTAFGVGAGLLWQSVKAGKSGISSIERIDVSDLPTKVGAEIKEFEPGEFIDRKELKRMDRFSQYAMAAAQMAVNEAGAGFEEIDGKRLGVIIGTGIGGIETLENQHNVLLEKGPGRISPFFVPMMIPNMASGLVSIKYGAKGFVECVVTACASSANSIGDAFKAIQRADADVIIAGGTEAAITRLAMAGFCASKTMTTEINPAEACRPFDIKRDGFILGEGSGVVILEELEHALRRGANIIAEVAGYGCTNDAYHITAPAEQGEGGARCMESAIADAGIEPCDIGYINAHGTSTELNDKNETSAIKSVFGEHAYKVPVSSTKSMTGHLLGAAGAIEAIITVSALKEGFLPPTVNYSNPDPECDLDYIPNTGRKAEVLYALSNSFGFGGHNASLVFKAWRY</sequence>
<dbReference type="NCBIfam" id="NF005589">
    <property type="entry name" value="PRK07314.1"/>
    <property type="match status" value="1"/>
</dbReference>
<dbReference type="SUPFAM" id="SSF53901">
    <property type="entry name" value="Thiolase-like"/>
    <property type="match status" value="2"/>
</dbReference>
<comment type="catalytic activity">
    <reaction evidence="12 14">
        <text>(9Z)-hexadecenoyl-[ACP] + malonyl-[ACP] + H(+) = 3-oxo-(11Z)-octadecenoyl-[ACP] + holo-[ACP] + CO2</text>
        <dbReference type="Rhea" id="RHEA:55040"/>
        <dbReference type="Rhea" id="RHEA-COMP:9623"/>
        <dbReference type="Rhea" id="RHEA-COMP:9685"/>
        <dbReference type="Rhea" id="RHEA-COMP:10800"/>
        <dbReference type="Rhea" id="RHEA-COMP:14074"/>
        <dbReference type="ChEBI" id="CHEBI:15378"/>
        <dbReference type="ChEBI" id="CHEBI:16526"/>
        <dbReference type="ChEBI" id="CHEBI:64479"/>
        <dbReference type="ChEBI" id="CHEBI:78449"/>
        <dbReference type="ChEBI" id="CHEBI:83989"/>
        <dbReference type="ChEBI" id="CHEBI:138538"/>
        <dbReference type="EC" id="2.3.1.179"/>
    </reaction>
</comment>
<evidence type="ECO:0000256" key="6">
    <source>
        <dbReference type="ARBA" id="ARBA00022679"/>
    </source>
</evidence>
<organism evidence="18 19">
    <name type="scientific">Anaerobacterium chartisolvens</name>
    <dbReference type="NCBI Taxonomy" id="1297424"/>
    <lineage>
        <taxon>Bacteria</taxon>
        <taxon>Bacillati</taxon>
        <taxon>Bacillota</taxon>
        <taxon>Clostridia</taxon>
        <taxon>Eubacteriales</taxon>
        <taxon>Oscillospiraceae</taxon>
        <taxon>Anaerobacterium</taxon>
    </lineage>
</organism>
<reference evidence="18 19" key="1">
    <citation type="submission" date="2018-07" db="EMBL/GenBank/DDBJ databases">
        <title>Genomic Encyclopedia of Type Strains, Phase IV (KMG-IV): sequencing the most valuable type-strain genomes for metagenomic binning, comparative biology and taxonomic classification.</title>
        <authorList>
            <person name="Goeker M."/>
        </authorList>
    </citation>
    <scope>NUCLEOTIDE SEQUENCE [LARGE SCALE GENOMIC DNA]</scope>
    <source>
        <strain evidence="18 19">DSM 27016</strain>
    </source>
</reference>
<dbReference type="InterPro" id="IPR018201">
    <property type="entry name" value="Ketoacyl_synth_AS"/>
</dbReference>
<dbReference type="PIRSF" id="PIRSF000447">
    <property type="entry name" value="KAS_II"/>
    <property type="match status" value="1"/>
</dbReference>
<dbReference type="Proteomes" id="UP000253034">
    <property type="component" value="Unassembled WGS sequence"/>
</dbReference>
<evidence type="ECO:0000256" key="8">
    <source>
        <dbReference type="ARBA" id="ARBA00023098"/>
    </source>
</evidence>
<evidence type="ECO:0000256" key="1">
    <source>
        <dbReference type="ARBA" id="ARBA00005194"/>
    </source>
</evidence>
<name>A0A369B073_9FIRM</name>
<dbReference type="EC" id="2.3.1.179" evidence="3 14"/>
<proteinExistence type="inferred from homology"/>
<evidence type="ECO:0000259" key="17">
    <source>
        <dbReference type="PROSITE" id="PS52004"/>
    </source>
</evidence>
<evidence type="ECO:0000256" key="13">
    <source>
        <dbReference type="ARBA" id="ARBA00047659"/>
    </source>
</evidence>
<keyword evidence="5 14" id="KW-0444">Lipid biosynthesis</keyword>
<dbReference type="FunFam" id="3.40.47.10:FF:000009">
    <property type="entry name" value="3-oxoacyl-[acyl-carrier-protein] synthase 2"/>
    <property type="match status" value="1"/>
</dbReference>
<comment type="caution">
    <text evidence="18">The sequence shown here is derived from an EMBL/GenBank/DDBJ whole genome shotgun (WGS) entry which is preliminary data.</text>
</comment>
<dbReference type="PANTHER" id="PTHR11712:SF336">
    <property type="entry name" value="3-OXOACYL-[ACYL-CARRIER-PROTEIN] SYNTHASE, MITOCHONDRIAL"/>
    <property type="match status" value="1"/>
</dbReference>
<comment type="pathway">
    <text evidence="1 14">Lipid metabolism; fatty acid biosynthesis.</text>
</comment>
<evidence type="ECO:0000256" key="16">
    <source>
        <dbReference type="RuleBase" id="RU003694"/>
    </source>
</evidence>
<evidence type="ECO:0000256" key="9">
    <source>
        <dbReference type="ARBA" id="ARBA00023160"/>
    </source>
</evidence>
<dbReference type="PROSITE" id="PS00606">
    <property type="entry name" value="KS3_1"/>
    <property type="match status" value="1"/>
</dbReference>
<accession>A0A369B073</accession>
<dbReference type="NCBIfam" id="TIGR03150">
    <property type="entry name" value="fabF"/>
    <property type="match status" value="1"/>
</dbReference>
<evidence type="ECO:0000313" key="19">
    <source>
        <dbReference type="Proteomes" id="UP000253034"/>
    </source>
</evidence>
<dbReference type="InterPro" id="IPR016039">
    <property type="entry name" value="Thiolase-like"/>
</dbReference>
<keyword evidence="19" id="KW-1185">Reference proteome</keyword>
<dbReference type="SMART" id="SM00825">
    <property type="entry name" value="PKS_KS"/>
    <property type="match status" value="1"/>
</dbReference>
<dbReference type="OrthoDB" id="9808669at2"/>
<protein>
    <recommendedName>
        <fullName evidence="4 14">3-oxoacyl-[acyl-carrier-protein] synthase 2</fullName>
        <ecNumber evidence="3 14">2.3.1.179</ecNumber>
    </recommendedName>
</protein>
<dbReference type="Pfam" id="PF02801">
    <property type="entry name" value="Ketoacyl-synt_C"/>
    <property type="match status" value="1"/>
</dbReference>
<dbReference type="InterPro" id="IPR014030">
    <property type="entry name" value="Ketoacyl_synth_N"/>
</dbReference>
<evidence type="ECO:0000256" key="10">
    <source>
        <dbReference type="ARBA" id="ARBA00023315"/>
    </source>
</evidence>
<evidence type="ECO:0000256" key="2">
    <source>
        <dbReference type="ARBA" id="ARBA00008467"/>
    </source>
</evidence>
<keyword evidence="8" id="KW-0443">Lipid metabolism</keyword>
<dbReference type="NCBIfam" id="NF004970">
    <property type="entry name" value="PRK06333.1"/>
    <property type="match status" value="1"/>
</dbReference>
<evidence type="ECO:0000256" key="14">
    <source>
        <dbReference type="PIRNR" id="PIRNR000447"/>
    </source>
</evidence>
<evidence type="ECO:0000256" key="15">
    <source>
        <dbReference type="PIRSR" id="PIRSR000447-1"/>
    </source>
</evidence>
<dbReference type="GO" id="GO:0006633">
    <property type="term" value="P:fatty acid biosynthetic process"/>
    <property type="evidence" value="ECO:0007669"/>
    <property type="project" value="UniProtKB-UniRule"/>
</dbReference>
<comment type="catalytic activity">
    <reaction evidence="13 14">
        <text>a fatty acyl-[ACP] + malonyl-[ACP] + H(+) = a 3-oxoacyl-[ACP] + holo-[ACP] + CO2</text>
        <dbReference type="Rhea" id="RHEA:22836"/>
        <dbReference type="Rhea" id="RHEA-COMP:9623"/>
        <dbReference type="Rhea" id="RHEA-COMP:9685"/>
        <dbReference type="Rhea" id="RHEA-COMP:9916"/>
        <dbReference type="Rhea" id="RHEA-COMP:14125"/>
        <dbReference type="ChEBI" id="CHEBI:15378"/>
        <dbReference type="ChEBI" id="CHEBI:16526"/>
        <dbReference type="ChEBI" id="CHEBI:64479"/>
        <dbReference type="ChEBI" id="CHEBI:78449"/>
        <dbReference type="ChEBI" id="CHEBI:78776"/>
        <dbReference type="ChEBI" id="CHEBI:138651"/>
    </reaction>
</comment>
<evidence type="ECO:0000256" key="3">
    <source>
        <dbReference type="ARBA" id="ARBA00012356"/>
    </source>
</evidence>
<dbReference type="InterPro" id="IPR017568">
    <property type="entry name" value="3-oxoacyl-ACP_synth-2"/>
</dbReference>